<dbReference type="InterPro" id="IPR003593">
    <property type="entry name" value="AAA+_ATPase"/>
</dbReference>
<dbReference type="Gene3D" id="3.40.50.300">
    <property type="entry name" value="P-loop containing nucleotide triphosphate hydrolases"/>
    <property type="match status" value="1"/>
</dbReference>
<dbReference type="OrthoDB" id="17644at2157"/>
<organism evidence="2 3">
    <name type="scientific">Acidianus sulfidivorans JP7</name>
    <dbReference type="NCBI Taxonomy" id="619593"/>
    <lineage>
        <taxon>Archaea</taxon>
        <taxon>Thermoproteota</taxon>
        <taxon>Thermoprotei</taxon>
        <taxon>Sulfolobales</taxon>
        <taxon>Sulfolobaceae</taxon>
        <taxon>Acidianus</taxon>
    </lineage>
</organism>
<proteinExistence type="predicted"/>
<evidence type="ECO:0000313" key="2">
    <source>
        <dbReference type="EMBL" id="AWR97048.1"/>
    </source>
</evidence>
<dbReference type="KEGG" id="asul:DFR86_05370"/>
<reference evidence="2 3" key="1">
    <citation type="submission" date="2018-05" db="EMBL/GenBank/DDBJ databases">
        <title>Complete Genome Sequences of Extremely Thermoacidophilic, Metal-Mobilizing Type-Strain Members of the Archaeal Family Sulfolobaceae: Acidianus brierleyi DSM-1651T, Acidianus sulfidivorans DSM-18786T, Metallosphaera hakonensis DSM-7519T, and Metallosphaera prunae DSM-10039T.</title>
        <authorList>
            <person name="Counts J.A."/>
            <person name="Kelly R.M."/>
        </authorList>
    </citation>
    <scope>NUCLEOTIDE SEQUENCE [LARGE SCALE GENOMIC DNA]</scope>
    <source>
        <strain evidence="2 3">JP7</strain>
    </source>
</reference>
<protein>
    <submittedName>
        <fullName evidence="2">AAA family ATPase</fullName>
    </submittedName>
</protein>
<dbReference type="Proteomes" id="UP000248410">
    <property type="component" value="Chromosome"/>
</dbReference>
<name>A0A2U9ILX2_9CREN</name>
<dbReference type="SUPFAM" id="SSF52540">
    <property type="entry name" value="P-loop containing nucleoside triphosphate hydrolases"/>
    <property type="match status" value="1"/>
</dbReference>
<gene>
    <name evidence="2" type="ORF">DFR86_05370</name>
</gene>
<sequence length="186" mass="21563">MLVEYKSCKLSEFVFKNGNFISIYGKAGSGKTALALQLMENIYPSLYISTEGKEYQARVSKTLLNNSAYFFFEVNSDIELVQAILNASRLELKLLIIDTINIFYRLERKEKMLLVPLMLLKEFSKLHKVVTIWQISLNNKVSGEKFMRYFSDDVLRMASNHIIGNMRDCRIKITERGVIGCLKNYY</sequence>
<dbReference type="AlphaFoldDB" id="A0A2U9ILX2"/>
<dbReference type="EMBL" id="CP029288">
    <property type="protein sequence ID" value="AWR97048.1"/>
    <property type="molecule type" value="Genomic_DNA"/>
</dbReference>
<feature type="domain" description="AAA+ ATPase" evidence="1">
    <location>
        <begin position="17"/>
        <end position="161"/>
    </location>
</feature>
<accession>A0A2U9ILX2</accession>
<keyword evidence="3" id="KW-1185">Reference proteome</keyword>
<evidence type="ECO:0000313" key="3">
    <source>
        <dbReference type="Proteomes" id="UP000248410"/>
    </source>
</evidence>
<dbReference type="InterPro" id="IPR027417">
    <property type="entry name" value="P-loop_NTPase"/>
</dbReference>
<dbReference type="SMART" id="SM00382">
    <property type="entry name" value="AAA"/>
    <property type="match status" value="1"/>
</dbReference>
<evidence type="ECO:0000259" key="1">
    <source>
        <dbReference type="SMART" id="SM00382"/>
    </source>
</evidence>